<dbReference type="InterPro" id="IPR046953">
    <property type="entry name" value="Spore_GerAC-like_C"/>
</dbReference>
<dbReference type="RefSeq" id="WP_110064669.1">
    <property type="nucleotide sequence ID" value="NZ_QGTW01000004.1"/>
</dbReference>
<evidence type="ECO:0000259" key="9">
    <source>
        <dbReference type="Pfam" id="PF25198"/>
    </source>
</evidence>
<evidence type="ECO:0000313" key="11">
    <source>
        <dbReference type="Proteomes" id="UP000247150"/>
    </source>
</evidence>
<organism evidence="10 11">
    <name type="scientific">Cytobacillus oceanisediminis</name>
    <dbReference type="NCBI Taxonomy" id="665099"/>
    <lineage>
        <taxon>Bacteria</taxon>
        <taxon>Bacillati</taxon>
        <taxon>Bacillota</taxon>
        <taxon>Bacilli</taxon>
        <taxon>Bacillales</taxon>
        <taxon>Bacillaceae</taxon>
        <taxon>Cytobacillus</taxon>
    </lineage>
</organism>
<dbReference type="PROSITE" id="PS51257">
    <property type="entry name" value="PROKAR_LIPOPROTEIN"/>
    <property type="match status" value="1"/>
</dbReference>
<keyword evidence="6" id="KW-0564">Palmitate</keyword>
<dbReference type="PANTHER" id="PTHR35789:SF1">
    <property type="entry name" value="SPORE GERMINATION PROTEIN B3"/>
    <property type="match status" value="1"/>
</dbReference>
<keyword evidence="4" id="KW-0732">Signal</keyword>
<evidence type="ECO:0000256" key="6">
    <source>
        <dbReference type="ARBA" id="ARBA00023139"/>
    </source>
</evidence>
<dbReference type="GO" id="GO:0016020">
    <property type="term" value="C:membrane"/>
    <property type="evidence" value="ECO:0007669"/>
    <property type="project" value="UniProtKB-SubCell"/>
</dbReference>
<reference evidence="10 11" key="1">
    <citation type="submission" date="2018-05" db="EMBL/GenBank/DDBJ databases">
        <title>Freshwater and sediment microbial communities from various areas in North America, analyzing microbe dynamics in response to fracking.</title>
        <authorList>
            <person name="Lamendella R."/>
        </authorList>
    </citation>
    <scope>NUCLEOTIDE SEQUENCE [LARGE SCALE GENOMIC DNA]</scope>
    <source>
        <strain evidence="10 11">15_TX</strain>
    </source>
</reference>
<dbReference type="AlphaFoldDB" id="A0A2V2ZYQ0"/>
<name>A0A2V2ZYQ0_9BACI</name>
<evidence type="ECO:0000256" key="3">
    <source>
        <dbReference type="ARBA" id="ARBA00022544"/>
    </source>
</evidence>
<feature type="domain" description="Spore germination protein N-terminal" evidence="9">
    <location>
        <begin position="19"/>
        <end position="184"/>
    </location>
</feature>
<protein>
    <submittedName>
        <fullName evidence="10">Spore germination protein</fullName>
    </submittedName>
</protein>
<dbReference type="InterPro" id="IPR038501">
    <property type="entry name" value="Spore_GerAC_C_sf"/>
</dbReference>
<evidence type="ECO:0000256" key="5">
    <source>
        <dbReference type="ARBA" id="ARBA00023136"/>
    </source>
</evidence>
<keyword evidence="5" id="KW-0472">Membrane</keyword>
<comment type="caution">
    <text evidence="10">The sequence shown here is derived from an EMBL/GenBank/DDBJ whole genome shotgun (WGS) entry which is preliminary data.</text>
</comment>
<dbReference type="Proteomes" id="UP000247150">
    <property type="component" value="Unassembled WGS sequence"/>
</dbReference>
<dbReference type="EMBL" id="QGTW01000004">
    <property type="protein sequence ID" value="PWW29619.1"/>
    <property type="molecule type" value="Genomic_DNA"/>
</dbReference>
<evidence type="ECO:0000313" key="10">
    <source>
        <dbReference type="EMBL" id="PWW29619.1"/>
    </source>
</evidence>
<dbReference type="PANTHER" id="PTHR35789">
    <property type="entry name" value="SPORE GERMINATION PROTEIN B3"/>
    <property type="match status" value="1"/>
</dbReference>
<feature type="domain" description="Spore germination GerAC-like C-terminal" evidence="8">
    <location>
        <begin position="195"/>
        <end position="348"/>
    </location>
</feature>
<keyword evidence="7" id="KW-0449">Lipoprotein</keyword>
<dbReference type="InterPro" id="IPR008844">
    <property type="entry name" value="Spore_GerAC-like"/>
</dbReference>
<evidence type="ECO:0000256" key="7">
    <source>
        <dbReference type="ARBA" id="ARBA00023288"/>
    </source>
</evidence>
<accession>A0A2V2ZYQ0</accession>
<sequence length="351" mass="39844">MKKLVLLLVAILLTGCVEKEIIDDINIEVAVGYDKADDREGYKGTVLFQQFQPDQSVQNVTYSGEGKLRQDLLLDVSKQSSEPVVTGGLKLAIFGPELVKEGIYDLVDSFQRDASIGARLFLATSEGKSGDLLKGEYGTRGNSTYIYNLISHNVEKRDIPKTNLHLAARDFYQKGKDLFLPRLKQAGQNEVEIVGISLFKDDKEVDILPVKKMFFFKLLVDKYSEGNFDVKTSEEARAAIQSIRSKHKIKVSNRHAKINIEIDGIIREYTGKALTPEIIKEVEKTLEDQVERESVKLLKRFQELGIDPLGFGQKMKQQHRKFDFNKWEDEYKQLTFDVKCDVVISETGVIE</sequence>
<dbReference type="NCBIfam" id="TIGR02887">
    <property type="entry name" value="spore_ger_x_C"/>
    <property type="match status" value="1"/>
</dbReference>
<keyword evidence="3" id="KW-0309">Germination</keyword>
<comment type="similarity">
    <text evidence="2">Belongs to the GerABKC lipoprotein family.</text>
</comment>
<dbReference type="OrthoDB" id="2592518at2"/>
<dbReference type="Pfam" id="PF05504">
    <property type="entry name" value="Spore_GerAC"/>
    <property type="match status" value="1"/>
</dbReference>
<evidence type="ECO:0000259" key="8">
    <source>
        <dbReference type="Pfam" id="PF05504"/>
    </source>
</evidence>
<evidence type="ECO:0000256" key="1">
    <source>
        <dbReference type="ARBA" id="ARBA00004635"/>
    </source>
</evidence>
<dbReference type="Gene3D" id="3.30.300.210">
    <property type="entry name" value="Nutrient germinant receptor protein C, domain 3"/>
    <property type="match status" value="1"/>
</dbReference>
<dbReference type="Pfam" id="PF25198">
    <property type="entry name" value="Spore_GerAC_N"/>
    <property type="match status" value="1"/>
</dbReference>
<comment type="subcellular location">
    <subcellularLocation>
        <location evidence="1">Membrane</location>
        <topology evidence="1">Lipid-anchor</topology>
    </subcellularLocation>
</comment>
<dbReference type="GO" id="GO:0009847">
    <property type="term" value="P:spore germination"/>
    <property type="evidence" value="ECO:0007669"/>
    <property type="project" value="InterPro"/>
</dbReference>
<gene>
    <name evidence="10" type="ORF">DFO73_104259</name>
</gene>
<evidence type="ECO:0000256" key="4">
    <source>
        <dbReference type="ARBA" id="ARBA00022729"/>
    </source>
</evidence>
<proteinExistence type="inferred from homology"/>
<dbReference type="InterPro" id="IPR057336">
    <property type="entry name" value="GerAC_N"/>
</dbReference>
<evidence type="ECO:0000256" key="2">
    <source>
        <dbReference type="ARBA" id="ARBA00007886"/>
    </source>
</evidence>